<dbReference type="PANTHER" id="PTHR42951:SF4">
    <property type="entry name" value="ACYL-COENZYME A THIOESTERASE MBLAC2"/>
    <property type="match status" value="1"/>
</dbReference>
<dbReference type="Gene3D" id="3.60.15.10">
    <property type="entry name" value="Ribonuclease Z/Hydroxyacylglutathione hydrolase-like"/>
    <property type="match status" value="1"/>
</dbReference>
<protein>
    <submittedName>
        <fullName evidence="4">MBL fold metallo-hydrolase</fullName>
    </submittedName>
</protein>
<dbReference type="RefSeq" id="WP_282301792.1">
    <property type="nucleotide sequence ID" value="NZ_CP124616.1"/>
</dbReference>
<dbReference type="InterPro" id="IPR036866">
    <property type="entry name" value="RibonucZ/Hydroxyglut_hydro"/>
</dbReference>
<dbReference type="CDD" id="cd16282">
    <property type="entry name" value="metallo-hydrolase-like_MBL-fold"/>
    <property type="match status" value="1"/>
</dbReference>
<gene>
    <name evidence="4" type="ORF">QF118_06340</name>
</gene>
<dbReference type="Pfam" id="PF00753">
    <property type="entry name" value="Lactamase_B"/>
    <property type="match status" value="1"/>
</dbReference>
<dbReference type="SMART" id="SM00849">
    <property type="entry name" value="Lactamase_B"/>
    <property type="match status" value="1"/>
</dbReference>
<proteinExistence type="inferred from homology"/>
<keyword evidence="2" id="KW-0732">Signal</keyword>
<keyword evidence="5" id="KW-1185">Reference proteome</keyword>
<dbReference type="Proteomes" id="UP001241605">
    <property type="component" value="Chromosome"/>
</dbReference>
<dbReference type="InterPro" id="IPR050855">
    <property type="entry name" value="NDM-1-like"/>
</dbReference>
<evidence type="ECO:0000256" key="1">
    <source>
        <dbReference type="ARBA" id="ARBA00005250"/>
    </source>
</evidence>
<reference evidence="4 5" key="1">
    <citation type="submission" date="2023-05" db="EMBL/GenBank/DDBJ databases">
        <title>YMD87, complete Genome.</title>
        <authorList>
            <person name="Zhang J."/>
            <person name="Xu X."/>
        </authorList>
    </citation>
    <scope>NUCLEOTIDE SEQUENCE [LARGE SCALE GENOMIC DNA]</scope>
    <source>
        <strain evidence="4 5">YMD87</strain>
    </source>
</reference>
<dbReference type="PANTHER" id="PTHR42951">
    <property type="entry name" value="METALLO-BETA-LACTAMASE DOMAIN-CONTAINING"/>
    <property type="match status" value="1"/>
</dbReference>
<sequence length="303" mass="32462">MKPIAILTALACLPSALLADILTPQPVTPGVWAIEGPAEQRDAENLGNNATFGLIETPQGAVLVDPGGTWAGAQALHAVVKSLTDQPVAYVINTGGQDHRWLGNGYWQALGAQVIASNDAVADHQNRESMQLTALRALVGDGLEGTTPSYADITFDDAYDLTLGGTQIEIRHTGAAHTPGDSFVWLPDTRTVFTGDIVYVGRILGIMEFSDSATWLDAFAAIEALEPQHLIPGHGPATDLATAQRDTRDYLQNLRNAMRTHIDDGGDIIGSVEVDQSAFAYLDQFEALAGRNAQAVFEKMEWE</sequence>
<evidence type="ECO:0000256" key="2">
    <source>
        <dbReference type="SAM" id="SignalP"/>
    </source>
</evidence>
<organism evidence="4 5">
    <name type="scientific">Tropicibacter oceani</name>
    <dbReference type="NCBI Taxonomy" id="3058420"/>
    <lineage>
        <taxon>Bacteria</taxon>
        <taxon>Pseudomonadati</taxon>
        <taxon>Pseudomonadota</taxon>
        <taxon>Alphaproteobacteria</taxon>
        <taxon>Rhodobacterales</taxon>
        <taxon>Roseobacteraceae</taxon>
        <taxon>Tropicibacter</taxon>
    </lineage>
</organism>
<feature type="signal peptide" evidence="2">
    <location>
        <begin position="1"/>
        <end position="19"/>
    </location>
</feature>
<accession>A0ABY8QKK4</accession>
<dbReference type="SUPFAM" id="SSF56281">
    <property type="entry name" value="Metallo-hydrolase/oxidoreductase"/>
    <property type="match status" value="1"/>
</dbReference>
<evidence type="ECO:0000313" key="4">
    <source>
        <dbReference type="EMBL" id="WGW05159.1"/>
    </source>
</evidence>
<dbReference type="EMBL" id="CP124616">
    <property type="protein sequence ID" value="WGW05159.1"/>
    <property type="molecule type" value="Genomic_DNA"/>
</dbReference>
<evidence type="ECO:0000259" key="3">
    <source>
        <dbReference type="SMART" id="SM00849"/>
    </source>
</evidence>
<evidence type="ECO:0000313" key="5">
    <source>
        <dbReference type="Proteomes" id="UP001241605"/>
    </source>
</evidence>
<comment type="similarity">
    <text evidence="1">Belongs to the metallo-beta-lactamase superfamily. Class-B beta-lactamase family.</text>
</comment>
<dbReference type="InterPro" id="IPR001279">
    <property type="entry name" value="Metallo-B-lactamas"/>
</dbReference>
<feature type="domain" description="Metallo-beta-lactamase" evidence="3">
    <location>
        <begin position="49"/>
        <end position="234"/>
    </location>
</feature>
<feature type="chain" id="PRO_5045308111" evidence="2">
    <location>
        <begin position="20"/>
        <end position="303"/>
    </location>
</feature>
<name>A0ABY8QKK4_9RHOB</name>